<dbReference type="CDD" id="cd02511">
    <property type="entry name" value="Beta4Glucosyltransferase"/>
    <property type="match status" value="1"/>
</dbReference>
<organism evidence="2 3">
    <name type="scientific">Paenibacillus glycinis</name>
    <dbReference type="NCBI Taxonomy" id="2697035"/>
    <lineage>
        <taxon>Bacteria</taxon>
        <taxon>Bacillati</taxon>
        <taxon>Bacillota</taxon>
        <taxon>Bacilli</taxon>
        <taxon>Bacillales</taxon>
        <taxon>Paenibacillaceae</taxon>
        <taxon>Paenibacillus</taxon>
    </lineage>
</organism>
<dbReference type="RefSeq" id="WP_161744127.1">
    <property type="nucleotide sequence ID" value="NZ_JAAAMV010000011.1"/>
</dbReference>
<reference evidence="2 3" key="1">
    <citation type="submission" date="2020-01" db="EMBL/GenBank/DDBJ databases">
        <title>Paenibacillus soybeanensis sp. nov. isolated from the nodules of soybean (Glycine max(L.) Merr).</title>
        <authorList>
            <person name="Wang H."/>
        </authorList>
    </citation>
    <scope>NUCLEOTIDE SEQUENCE [LARGE SCALE GENOMIC DNA]</scope>
    <source>
        <strain evidence="2 3">T1</strain>
    </source>
</reference>
<dbReference type="Gene3D" id="3.90.550.10">
    <property type="entry name" value="Spore Coat Polysaccharide Biosynthesis Protein SpsA, Chain A"/>
    <property type="match status" value="1"/>
</dbReference>
<dbReference type="InterPro" id="IPR001173">
    <property type="entry name" value="Glyco_trans_2-like"/>
</dbReference>
<dbReference type="SUPFAM" id="SSF48452">
    <property type="entry name" value="TPR-like"/>
    <property type="match status" value="1"/>
</dbReference>
<evidence type="ECO:0000313" key="2">
    <source>
        <dbReference type="EMBL" id="NBD25326.1"/>
    </source>
</evidence>
<name>A0ABW9XRZ4_9BACL</name>
<protein>
    <submittedName>
        <fullName evidence="2">Glycosyltransferase</fullName>
    </submittedName>
</protein>
<accession>A0ABW9XRZ4</accession>
<dbReference type="InterPro" id="IPR011990">
    <property type="entry name" value="TPR-like_helical_dom_sf"/>
</dbReference>
<dbReference type="InterPro" id="IPR029044">
    <property type="entry name" value="Nucleotide-diphossugar_trans"/>
</dbReference>
<proteinExistence type="predicted"/>
<gene>
    <name evidence="2" type="ORF">GT019_15695</name>
</gene>
<comment type="caution">
    <text evidence="2">The sequence shown here is derived from an EMBL/GenBank/DDBJ whole genome shotgun (WGS) entry which is preliminary data.</text>
</comment>
<keyword evidence="3" id="KW-1185">Reference proteome</keyword>
<feature type="domain" description="Glycosyltransferase 2-like" evidence="1">
    <location>
        <begin position="10"/>
        <end position="128"/>
    </location>
</feature>
<evidence type="ECO:0000259" key="1">
    <source>
        <dbReference type="Pfam" id="PF00535"/>
    </source>
</evidence>
<dbReference type="Proteomes" id="UP000665561">
    <property type="component" value="Unassembled WGS sequence"/>
</dbReference>
<dbReference type="Pfam" id="PF00535">
    <property type="entry name" value="Glycos_transf_2"/>
    <property type="match status" value="1"/>
</dbReference>
<sequence>MLANTKLITLCMIVKNEIRDLPRCLRSVKGVVDQIVVVDTGSTDGTVEAARSFGAAVLRSEWNGDFAGARNKGLVHAEGEWILFLDADEELDAGTRDQLRTMALHREITGFFLNVWNYSGDGGEGATINPVLRMFRNDRRYRFEGRIHEQIAAPIMRHTPEARFHLSDVIVHHYGYRREVVAAKDKVNRNRTLLEQAIREEPGNRFNYYNLGVEHFRAGEVEEALAAFRKAREGIDYAAVSYAHLLVKHETSCLQVLRRWEEALESAEAGLAWYAEYPDLWHAKGVSLAALGRRRQAAGAFASAIAIGRAPALYHTEDGMGTYQSAYWLGMMHEAEMDADTAAHWYAEAVRYRGSLLAPLYRLCRMMNVSARPEALAGFIGSRFALESPEAAEKLAGILLDCGCYEALSLWLEERLRQAGDGERAKLRPWLELADACARLSGSAGKTESHEVGRGAADLTKDAASSGFAGMGLTVGEDALESADGDGFMMDTALTGEGGIGLAASDAASGDRTETANTDGADHPGAIRLEALRRTEQWLGGNGDEALPPASRDWLPLLLSGRSSDATAAAQRVRAVVGTLLDGRPSEDAAAHQSAREGILVGAKALYALADRHLAQVQGASGLALAVQGIRLSLPFSGRG</sequence>
<dbReference type="EMBL" id="JAAAMV010000011">
    <property type="protein sequence ID" value="NBD25326.1"/>
    <property type="molecule type" value="Genomic_DNA"/>
</dbReference>
<evidence type="ECO:0000313" key="3">
    <source>
        <dbReference type="Proteomes" id="UP000665561"/>
    </source>
</evidence>
<dbReference type="Gene3D" id="1.25.40.10">
    <property type="entry name" value="Tetratricopeptide repeat domain"/>
    <property type="match status" value="1"/>
</dbReference>
<dbReference type="PANTHER" id="PTHR43630">
    <property type="entry name" value="POLY-BETA-1,6-N-ACETYL-D-GLUCOSAMINE SYNTHASE"/>
    <property type="match status" value="1"/>
</dbReference>
<dbReference type="PANTHER" id="PTHR43630:SF2">
    <property type="entry name" value="GLYCOSYLTRANSFERASE"/>
    <property type="match status" value="1"/>
</dbReference>
<dbReference type="SUPFAM" id="SSF53448">
    <property type="entry name" value="Nucleotide-diphospho-sugar transferases"/>
    <property type="match status" value="1"/>
</dbReference>